<dbReference type="GO" id="GO:0005524">
    <property type="term" value="F:ATP binding"/>
    <property type="evidence" value="ECO:0007669"/>
    <property type="project" value="UniProtKB-KW"/>
</dbReference>
<dbReference type="InterPro" id="IPR050166">
    <property type="entry name" value="ABC_transporter_ATP-bind"/>
</dbReference>
<protein>
    <submittedName>
        <fullName evidence="5">Aliphatic sulfonates import ATP-binding protein SsuB</fullName>
        <ecNumber evidence="5">3.6.3.-</ecNumber>
    </submittedName>
</protein>
<dbReference type="PANTHER" id="PTHR42788">
    <property type="entry name" value="TAURINE IMPORT ATP-BINDING PROTEIN-RELATED"/>
    <property type="match status" value="1"/>
</dbReference>
<sequence length="270" mass="29099">MNELAPDDRPAAASIHCRAVTVQFAPQAIAVDRVDLNVRSGEIIALIGPSGCGKTTLLRAIAGLQTMTGGTVELEPVAIAGEGQIGFVFQQPGLLPWATTLQNVLLPMELIGRGTRQQRRLAAQASLASVQLADAQFKRPHELSGGMQMRASIARALVTHPSVLLLDEPFAALDDMLRNDLGRLLLSLWQRQRFTAVMVTHNISESILLSHRIAVMREGVLETVVDNPLAWPRDPAMMRTPQFAEFFGVVSDLLRGAADSTQPGNRGGAS</sequence>
<dbReference type="Gene3D" id="3.40.50.300">
    <property type="entry name" value="P-loop containing nucleotide triphosphate hydrolases"/>
    <property type="match status" value="1"/>
</dbReference>
<feature type="domain" description="ABC transporter" evidence="4">
    <location>
        <begin position="15"/>
        <end position="243"/>
    </location>
</feature>
<evidence type="ECO:0000313" key="5">
    <source>
        <dbReference type="EMBL" id="QEG01015.1"/>
    </source>
</evidence>
<dbReference type="PANTHER" id="PTHR42788:SF20">
    <property type="entry name" value="ABC TRANSPORTER ATP-BINDING PROTEIN"/>
    <property type="match status" value="1"/>
</dbReference>
<dbReference type="EC" id="3.6.3.-" evidence="5"/>
<keyword evidence="3 5" id="KW-0067">ATP-binding</keyword>
<evidence type="ECO:0000256" key="2">
    <source>
        <dbReference type="ARBA" id="ARBA00022741"/>
    </source>
</evidence>
<gene>
    <name evidence="5" type="primary">ssuB</name>
    <name evidence="5" type="ORF">Mal15_50910</name>
</gene>
<dbReference type="PROSITE" id="PS50893">
    <property type="entry name" value="ABC_TRANSPORTER_2"/>
    <property type="match status" value="1"/>
</dbReference>
<evidence type="ECO:0000256" key="3">
    <source>
        <dbReference type="ARBA" id="ARBA00022840"/>
    </source>
</evidence>
<keyword evidence="2" id="KW-0547">Nucleotide-binding</keyword>
<dbReference type="AlphaFoldDB" id="A0A5B9MMY5"/>
<dbReference type="Pfam" id="PF00005">
    <property type="entry name" value="ABC_tran"/>
    <property type="match status" value="1"/>
</dbReference>
<name>A0A5B9MMY5_9BACT</name>
<keyword evidence="6" id="KW-1185">Reference proteome</keyword>
<evidence type="ECO:0000259" key="4">
    <source>
        <dbReference type="PROSITE" id="PS50893"/>
    </source>
</evidence>
<dbReference type="InterPro" id="IPR003593">
    <property type="entry name" value="AAA+_ATPase"/>
</dbReference>
<dbReference type="SMART" id="SM00382">
    <property type="entry name" value="AAA"/>
    <property type="match status" value="1"/>
</dbReference>
<dbReference type="KEGG" id="smam:Mal15_50910"/>
<keyword evidence="5" id="KW-0378">Hydrolase</keyword>
<dbReference type="Proteomes" id="UP000321353">
    <property type="component" value="Chromosome"/>
</dbReference>
<dbReference type="InterPro" id="IPR027417">
    <property type="entry name" value="P-loop_NTPase"/>
</dbReference>
<dbReference type="SUPFAM" id="SSF52540">
    <property type="entry name" value="P-loop containing nucleoside triphosphate hydrolases"/>
    <property type="match status" value="1"/>
</dbReference>
<evidence type="ECO:0000256" key="1">
    <source>
        <dbReference type="ARBA" id="ARBA00022448"/>
    </source>
</evidence>
<proteinExistence type="predicted"/>
<organism evidence="5 6">
    <name type="scientific">Stieleria maiorica</name>
    <dbReference type="NCBI Taxonomy" id="2795974"/>
    <lineage>
        <taxon>Bacteria</taxon>
        <taxon>Pseudomonadati</taxon>
        <taxon>Planctomycetota</taxon>
        <taxon>Planctomycetia</taxon>
        <taxon>Pirellulales</taxon>
        <taxon>Pirellulaceae</taxon>
        <taxon>Stieleria</taxon>
    </lineage>
</organism>
<accession>A0A5B9MMY5</accession>
<keyword evidence="1" id="KW-0813">Transport</keyword>
<dbReference type="PROSITE" id="PS00211">
    <property type="entry name" value="ABC_TRANSPORTER_1"/>
    <property type="match status" value="1"/>
</dbReference>
<dbReference type="InterPro" id="IPR003439">
    <property type="entry name" value="ABC_transporter-like_ATP-bd"/>
</dbReference>
<dbReference type="EMBL" id="CP036264">
    <property type="protein sequence ID" value="QEG01015.1"/>
    <property type="molecule type" value="Genomic_DNA"/>
</dbReference>
<dbReference type="RefSeq" id="WP_147870154.1">
    <property type="nucleotide sequence ID" value="NZ_CP036264.1"/>
</dbReference>
<evidence type="ECO:0000313" key="6">
    <source>
        <dbReference type="Proteomes" id="UP000321353"/>
    </source>
</evidence>
<reference evidence="5 6" key="1">
    <citation type="submission" date="2019-02" db="EMBL/GenBank/DDBJ databases">
        <title>Planctomycetal bacteria perform biofilm scaping via a novel small molecule.</title>
        <authorList>
            <person name="Jeske O."/>
            <person name="Boedeker C."/>
            <person name="Wiegand S."/>
            <person name="Breitling P."/>
            <person name="Kallscheuer N."/>
            <person name="Jogler M."/>
            <person name="Rohde M."/>
            <person name="Petersen J."/>
            <person name="Medema M.H."/>
            <person name="Surup F."/>
            <person name="Jogler C."/>
        </authorList>
    </citation>
    <scope>NUCLEOTIDE SEQUENCE [LARGE SCALE GENOMIC DNA]</scope>
    <source>
        <strain evidence="5 6">Mal15</strain>
    </source>
</reference>
<dbReference type="GO" id="GO:0016887">
    <property type="term" value="F:ATP hydrolysis activity"/>
    <property type="evidence" value="ECO:0007669"/>
    <property type="project" value="InterPro"/>
</dbReference>
<dbReference type="InterPro" id="IPR017871">
    <property type="entry name" value="ABC_transporter-like_CS"/>
</dbReference>